<dbReference type="KEGG" id="kba:A0U89_03415"/>
<dbReference type="InterPro" id="IPR028055">
    <property type="entry name" value="YidC/Oxa/ALB_C"/>
</dbReference>
<feature type="transmembrane region" description="Helical" evidence="13">
    <location>
        <begin position="373"/>
        <end position="392"/>
    </location>
</feature>
<feature type="region of interest" description="Disordered" evidence="14">
    <location>
        <begin position="31"/>
        <end position="67"/>
    </location>
</feature>
<dbReference type="InterPro" id="IPR028053">
    <property type="entry name" value="Membr_insert_YidC_N"/>
</dbReference>
<dbReference type="CDD" id="cd20070">
    <property type="entry name" value="5TM_YidC_Alb3"/>
    <property type="match status" value="1"/>
</dbReference>
<dbReference type="NCBIfam" id="TIGR03593">
    <property type="entry name" value="yidC_nterm"/>
    <property type="match status" value="1"/>
</dbReference>
<keyword evidence="8 13" id="KW-1133">Transmembrane helix</keyword>
<dbReference type="InterPro" id="IPR001708">
    <property type="entry name" value="YidC/ALB3/OXA1/COX18"/>
</dbReference>
<dbReference type="NCBIfam" id="TIGR03592">
    <property type="entry name" value="yidC_oxa1_cterm"/>
    <property type="match status" value="1"/>
</dbReference>
<feature type="transmembrane region" description="Helical" evidence="13">
    <location>
        <begin position="540"/>
        <end position="559"/>
    </location>
</feature>
<feature type="transmembrane region" description="Helical" evidence="13">
    <location>
        <begin position="436"/>
        <end position="459"/>
    </location>
</feature>
<evidence type="ECO:0000256" key="10">
    <source>
        <dbReference type="ARBA" id="ARBA00023186"/>
    </source>
</evidence>
<name>A0A1D8US46_9PROT</name>
<gene>
    <name evidence="13" type="primary">yidC</name>
    <name evidence="17" type="ORF">A0U89_03415</name>
</gene>
<keyword evidence="18" id="KW-1185">Reference proteome</keyword>
<dbReference type="InterPro" id="IPR019998">
    <property type="entry name" value="Membr_insert_YidC"/>
</dbReference>
<evidence type="ECO:0000313" key="17">
    <source>
        <dbReference type="EMBL" id="AOX16327.1"/>
    </source>
</evidence>
<organism evidence="17 18">
    <name type="scientific">Kozakia baliensis</name>
    <dbReference type="NCBI Taxonomy" id="153496"/>
    <lineage>
        <taxon>Bacteria</taxon>
        <taxon>Pseudomonadati</taxon>
        <taxon>Pseudomonadota</taxon>
        <taxon>Alphaproteobacteria</taxon>
        <taxon>Acetobacterales</taxon>
        <taxon>Acetobacteraceae</taxon>
        <taxon>Kozakia</taxon>
    </lineage>
</organism>
<dbReference type="GO" id="GO:0032977">
    <property type="term" value="F:membrane insertase activity"/>
    <property type="evidence" value="ECO:0007669"/>
    <property type="project" value="InterPro"/>
</dbReference>
<comment type="function">
    <text evidence="13">Required for the insertion and/or proper folding and/or complex formation of integral membrane proteins into the membrane. Involved in integration of membrane proteins that insert both dependently and independently of the Sec translocase complex, as well as at least some lipoproteins. Aids folding of multispanning membrane proteins.</text>
</comment>
<dbReference type="AlphaFoldDB" id="A0A1D8US46"/>
<sequence>MDIKRIITATLISAVILIGFDYFVPQHSQETVEHQAKEQTSTTPPAQNTQNGPAVTPGVSSSPANTSEAAAVPAAHLKVSGPDVSGAIDLRGARFDDLVLTHYRETLDKNSPLVRLLEGSKGPQPSFVEVGWMAPAGSNVRVPNAQTDWSTSDESLTPDHPVTLHWDNGQGLIFSIGIAIDRRYLFAITQKVENKSGQTVALLPYQRVERDYKPEETGGFIVHEGPLSVMNNRLNEDSYKNMRKGATAPNYQAWSANGTGGWGGITDKYWLTALIPDQTSPVSLSYNYVPNGGAGAYRVDLVPQAPVEVAANGSQTTSSRIFAGAKEVNLLDQYTDDLHIPFFYKAVDFGWFAFLTRPMFHVLHWLYSHVGNFGIALMILTLIIKLIFYPLATKSFTSMARMRALAPRIQSIRERHKDEPMVMNQQIMALYKEEGVSPAGGCLPLLIQAPVAFCLYKVLNITIEMRHAPFFGWIRDLSAPDPTNIFNLFGLLPFDPTVISPMMHIGIWPILFGVTIFLMQRQGSVAMDPAQQRMMQFMPVIYVFFMGRLSAGIVIYYTWNNLLTFAQQRLIQHRSDKAPNNKPVARKS</sequence>
<dbReference type="EMBL" id="CP014674">
    <property type="protein sequence ID" value="AOX16327.1"/>
    <property type="molecule type" value="Genomic_DNA"/>
</dbReference>
<dbReference type="RefSeq" id="WP_070402109.1">
    <property type="nucleotide sequence ID" value="NZ_BJVW01000002.1"/>
</dbReference>
<dbReference type="PRINTS" id="PR01900">
    <property type="entry name" value="YIDCPROTEIN"/>
</dbReference>
<evidence type="ECO:0000256" key="1">
    <source>
        <dbReference type="ARBA" id="ARBA00004429"/>
    </source>
</evidence>
<dbReference type="eggNOG" id="COG0706">
    <property type="taxonomic scope" value="Bacteria"/>
</dbReference>
<keyword evidence="6 13" id="KW-0812">Transmembrane</keyword>
<evidence type="ECO:0000256" key="6">
    <source>
        <dbReference type="ARBA" id="ARBA00022692"/>
    </source>
</evidence>
<dbReference type="GO" id="GO:0015031">
    <property type="term" value="P:protein transport"/>
    <property type="evidence" value="ECO:0007669"/>
    <property type="project" value="UniProtKB-KW"/>
</dbReference>
<keyword evidence="5 13" id="KW-1003">Cell membrane</keyword>
<evidence type="ECO:0000256" key="5">
    <source>
        <dbReference type="ARBA" id="ARBA00022475"/>
    </source>
</evidence>
<evidence type="ECO:0000256" key="12">
    <source>
        <dbReference type="ARBA" id="ARBA00033342"/>
    </source>
</evidence>
<feature type="transmembrane region" description="Helical" evidence="13">
    <location>
        <begin position="498"/>
        <end position="519"/>
    </location>
</feature>
<dbReference type="Proteomes" id="UP000179145">
    <property type="component" value="Chromosome"/>
</dbReference>
<evidence type="ECO:0000313" key="18">
    <source>
        <dbReference type="Proteomes" id="UP000179145"/>
    </source>
</evidence>
<evidence type="ECO:0000256" key="13">
    <source>
        <dbReference type="HAMAP-Rule" id="MF_01810"/>
    </source>
</evidence>
<evidence type="ECO:0000256" key="7">
    <source>
        <dbReference type="ARBA" id="ARBA00022927"/>
    </source>
</evidence>
<accession>A0A1D8US46</accession>
<dbReference type="PRINTS" id="PR00701">
    <property type="entry name" value="60KDINNERMP"/>
</dbReference>
<keyword evidence="4 13" id="KW-0813">Transport</keyword>
<dbReference type="InterPro" id="IPR038221">
    <property type="entry name" value="YidC_periplasmic_sf"/>
</dbReference>
<evidence type="ECO:0000256" key="3">
    <source>
        <dbReference type="ARBA" id="ARBA00015325"/>
    </source>
</evidence>
<evidence type="ECO:0000256" key="2">
    <source>
        <dbReference type="ARBA" id="ARBA00010527"/>
    </source>
</evidence>
<dbReference type="OrthoDB" id="9780552at2"/>
<dbReference type="GO" id="GO:0051205">
    <property type="term" value="P:protein insertion into membrane"/>
    <property type="evidence" value="ECO:0007669"/>
    <property type="project" value="TreeGrafter"/>
</dbReference>
<dbReference type="Pfam" id="PF14849">
    <property type="entry name" value="YidC_periplas"/>
    <property type="match status" value="1"/>
</dbReference>
<dbReference type="CDD" id="cd19961">
    <property type="entry name" value="EcYidC-like_peri"/>
    <property type="match status" value="1"/>
</dbReference>
<feature type="compositionally biased region" description="Polar residues" evidence="14">
    <location>
        <begin position="38"/>
        <end position="67"/>
    </location>
</feature>
<dbReference type="Pfam" id="PF02096">
    <property type="entry name" value="60KD_IMP"/>
    <property type="match status" value="1"/>
</dbReference>
<keyword evidence="10 13" id="KW-0143">Chaperone</keyword>
<evidence type="ECO:0000259" key="16">
    <source>
        <dbReference type="Pfam" id="PF14849"/>
    </source>
</evidence>
<evidence type="ECO:0000256" key="8">
    <source>
        <dbReference type="ARBA" id="ARBA00022989"/>
    </source>
</evidence>
<keyword evidence="9 13" id="KW-0472">Membrane</keyword>
<evidence type="ECO:0000256" key="14">
    <source>
        <dbReference type="SAM" id="MobiDB-lite"/>
    </source>
</evidence>
<evidence type="ECO:0000256" key="9">
    <source>
        <dbReference type="ARBA" id="ARBA00023136"/>
    </source>
</evidence>
<comment type="similarity">
    <text evidence="2 13">Belongs to the OXA1/ALB3/YidC family. Type 1 subfamily.</text>
</comment>
<comment type="subcellular location">
    <subcellularLocation>
        <location evidence="1">Cell inner membrane</location>
        <topology evidence="1">Multi-pass membrane protein</topology>
    </subcellularLocation>
    <subcellularLocation>
        <location evidence="13">Cell membrane</location>
        <topology evidence="13">Multi-pass membrane protein</topology>
    </subcellularLocation>
</comment>
<evidence type="ECO:0000256" key="4">
    <source>
        <dbReference type="ARBA" id="ARBA00022448"/>
    </source>
</evidence>
<dbReference type="HAMAP" id="MF_01810">
    <property type="entry name" value="YidC_type1"/>
    <property type="match status" value="1"/>
</dbReference>
<protein>
    <recommendedName>
        <fullName evidence="3 13">Membrane protein insertase YidC</fullName>
    </recommendedName>
    <alternativeName>
        <fullName evidence="12 13">Foldase YidC</fullName>
    </alternativeName>
    <alternativeName>
        <fullName evidence="13">Membrane protein YidC</fullName>
    </alternativeName>
    <alternativeName>
        <fullName evidence="11 13">membrane integrase YidC</fullName>
    </alternativeName>
</protein>
<evidence type="ECO:0000256" key="11">
    <source>
        <dbReference type="ARBA" id="ARBA00033245"/>
    </source>
</evidence>
<dbReference type="STRING" id="153496.A0U89_03415"/>
<dbReference type="InterPro" id="IPR047196">
    <property type="entry name" value="YidC_ALB_C"/>
</dbReference>
<comment type="subunit">
    <text evidence="13">Interacts with the Sec translocase complex via SecD. Specifically interacts with transmembrane segments of nascent integral membrane proteins during membrane integration.</text>
</comment>
<evidence type="ECO:0000259" key="15">
    <source>
        <dbReference type="Pfam" id="PF02096"/>
    </source>
</evidence>
<dbReference type="NCBIfam" id="NF002353">
    <property type="entry name" value="PRK01318.1-4"/>
    <property type="match status" value="1"/>
</dbReference>
<dbReference type="PANTHER" id="PTHR12428:SF65">
    <property type="entry name" value="CYTOCHROME C OXIDASE ASSEMBLY PROTEIN COX18, MITOCHONDRIAL"/>
    <property type="match status" value="1"/>
</dbReference>
<dbReference type="GO" id="GO:0005886">
    <property type="term" value="C:plasma membrane"/>
    <property type="evidence" value="ECO:0007669"/>
    <property type="project" value="UniProtKB-SubCell"/>
</dbReference>
<keyword evidence="7 13" id="KW-0653">Protein transport</keyword>
<feature type="domain" description="Membrane insertase YidC N-terminal" evidence="16">
    <location>
        <begin position="77"/>
        <end position="361"/>
    </location>
</feature>
<proteinExistence type="inferred from homology"/>
<feature type="domain" description="Membrane insertase YidC/Oxa/ALB C-terminal" evidence="15">
    <location>
        <begin position="373"/>
        <end position="572"/>
    </location>
</feature>
<dbReference type="Gene3D" id="2.70.98.90">
    <property type="match status" value="1"/>
</dbReference>
<dbReference type="PANTHER" id="PTHR12428">
    <property type="entry name" value="OXA1"/>
    <property type="match status" value="1"/>
</dbReference>
<reference evidence="17 18" key="1">
    <citation type="journal article" date="2016" name="Microb. Cell Fact.">
        <title>Dissection of exopolysaccharide biosynthesis in Kozakia baliensis.</title>
        <authorList>
            <person name="Brandt J.U."/>
            <person name="Jakob F."/>
            <person name="Behr J."/>
            <person name="Geissler A.J."/>
            <person name="Vogel R.F."/>
        </authorList>
    </citation>
    <scope>NUCLEOTIDE SEQUENCE [LARGE SCALE GENOMIC DNA]</scope>
    <source>
        <strain evidence="17 18">DSM 14400</strain>
    </source>
</reference>